<evidence type="ECO:0000256" key="2">
    <source>
        <dbReference type="ARBA" id="ARBA00023054"/>
    </source>
</evidence>
<proteinExistence type="predicted"/>
<feature type="region of interest" description="Disordered" evidence="4">
    <location>
        <begin position="130"/>
        <end position="154"/>
    </location>
</feature>
<reference evidence="5 6" key="1">
    <citation type="submission" date="2020-04" db="EMBL/GenBank/DDBJ databases">
        <authorList>
            <person name="Pajer P."/>
            <person name="Broz P."/>
        </authorList>
    </citation>
    <scope>NUCLEOTIDE SEQUENCE [LARGE SCALE GENOMIC DNA]</scope>
    <source>
        <strain evidence="6">NRL-ATB46093</strain>
    </source>
</reference>
<organism evidence="5 6">
    <name type="scientific">Planococcus glaciei</name>
    <dbReference type="NCBI Taxonomy" id="459472"/>
    <lineage>
        <taxon>Bacteria</taxon>
        <taxon>Bacillati</taxon>
        <taxon>Bacillota</taxon>
        <taxon>Bacilli</taxon>
        <taxon>Bacillales</taxon>
        <taxon>Caryophanaceae</taxon>
        <taxon>Planococcus</taxon>
    </lineage>
</organism>
<feature type="compositionally biased region" description="Polar residues" evidence="4">
    <location>
        <begin position="131"/>
        <end position="150"/>
    </location>
</feature>
<evidence type="ECO:0000313" key="5">
    <source>
        <dbReference type="EMBL" id="QKX49592.1"/>
    </source>
</evidence>
<name>A0A7H8Q7X2_9BACL</name>
<comment type="subcellular location">
    <subcellularLocation>
        <location evidence="1">Cell envelope</location>
    </subcellularLocation>
</comment>
<dbReference type="Proteomes" id="UP000509222">
    <property type="component" value="Chromosome"/>
</dbReference>
<evidence type="ECO:0000256" key="1">
    <source>
        <dbReference type="ARBA" id="ARBA00004196"/>
    </source>
</evidence>
<dbReference type="InterPro" id="IPR050465">
    <property type="entry name" value="UPF0194_transport"/>
</dbReference>
<dbReference type="PANTHER" id="PTHR32347:SF23">
    <property type="entry name" value="BLL5650 PROTEIN"/>
    <property type="match status" value="1"/>
</dbReference>
<keyword evidence="6" id="KW-1185">Reference proteome</keyword>
<feature type="coiled-coil region" evidence="3">
    <location>
        <begin position="96"/>
        <end position="130"/>
    </location>
</feature>
<dbReference type="PANTHER" id="PTHR32347">
    <property type="entry name" value="EFFLUX SYSTEM COMPONENT YKNX-RELATED"/>
    <property type="match status" value="1"/>
</dbReference>
<protein>
    <submittedName>
        <fullName evidence="5">Efflux RND transporter periplasmic adaptor subunit</fullName>
    </submittedName>
</protein>
<dbReference type="EMBL" id="CP051177">
    <property type="protein sequence ID" value="QKX49592.1"/>
    <property type="molecule type" value="Genomic_DNA"/>
</dbReference>
<dbReference type="AlphaFoldDB" id="A0A7H8Q7X2"/>
<dbReference type="RefSeq" id="WP_176294044.1">
    <property type="nucleotide sequence ID" value="NZ_CP051177.1"/>
</dbReference>
<evidence type="ECO:0000313" key="6">
    <source>
        <dbReference type="Proteomes" id="UP000509222"/>
    </source>
</evidence>
<evidence type="ECO:0000256" key="4">
    <source>
        <dbReference type="SAM" id="MobiDB-lite"/>
    </source>
</evidence>
<reference evidence="6" key="2">
    <citation type="submission" date="2020-06" db="EMBL/GenBank/DDBJ databases">
        <title>Isolation of Planomicrobium glaciei.</title>
        <authorList>
            <person name="Malisova L."/>
            <person name="Safrankova R."/>
            <person name="Jakubu V."/>
            <person name="Spanelova P."/>
        </authorList>
    </citation>
    <scope>NUCLEOTIDE SEQUENCE [LARGE SCALE GENOMIC DNA]</scope>
    <source>
        <strain evidence="6">NRL-ATB46093</strain>
    </source>
</reference>
<accession>A0A7H8Q7X2</accession>
<keyword evidence="2 3" id="KW-0175">Coiled coil</keyword>
<evidence type="ECO:0000256" key="3">
    <source>
        <dbReference type="SAM" id="Coils"/>
    </source>
</evidence>
<sequence>MNRFFFIGLSIAITAFIAANALLMFGEKSIISKNVYVSEYERAYPNTYAEKLPKEAIAAPRETTQIYVQDREAIEQWVVNEGDAVQAGSELALLNEAESEEQRSLWESEKRALETEKSEVQNSLRALESALSAQGGSESESATDRSTITNEDGDTIEFNVDLSVGVEVPQDGSYATGIAQANQRLASIESQLAVIDAQLSQSLSNPALVSPVEGIVSKVNRDSTPLSVEIYSAEKIFVTYALEDEWQDVTAQDRVLVQAAGLNEAVSGTVLSVSEVPADDSRWLKAYRALDPKEQANPIAFYEMQILADEPITEGVPFGSTANAEITVNEAADAIAIPQPWVFDRYDMSGSTYVLNEAGLGAAVPVTINFDVDGKAVLAEGVAAGALVLKDDTLRNFKTAPKVFMPFPSERPDYEFAKSTNWRKYVEFLLAQ</sequence>
<dbReference type="GO" id="GO:0030313">
    <property type="term" value="C:cell envelope"/>
    <property type="evidence" value="ECO:0007669"/>
    <property type="project" value="UniProtKB-SubCell"/>
</dbReference>
<gene>
    <name evidence="5" type="ORF">HF394_02800</name>
</gene>